<organism evidence="6 7">
    <name type="scientific">Cellulomonas algicola</name>
    <dbReference type="NCBI Taxonomy" id="2071633"/>
    <lineage>
        <taxon>Bacteria</taxon>
        <taxon>Bacillati</taxon>
        <taxon>Actinomycetota</taxon>
        <taxon>Actinomycetes</taxon>
        <taxon>Micrococcales</taxon>
        <taxon>Cellulomonadaceae</taxon>
        <taxon>Cellulomonas</taxon>
    </lineage>
</organism>
<evidence type="ECO:0000313" key="6">
    <source>
        <dbReference type="EMBL" id="GCD20384.1"/>
    </source>
</evidence>
<feature type="domain" description="FtsK" evidence="5">
    <location>
        <begin position="1042"/>
        <end position="1233"/>
    </location>
</feature>
<dbReference type="PANTHER" id="PTHR22683">
    <property type="entry name" value="SPORULATION PROTEIN RELATED"/>
    <property type="match status" value="1"/>
</dbReference>
<accession>A0A401V0K0</accession>
<dbReference type="SMART" id="SM00382">
    <property type="entry name" value="AAA"/>
    <property type="match status" value="3"/>
</dbReference>
<evidence type="ECO:0000313" key="7">
    <source>
        <dbReference type="Proteomes" id="UP000288246"/>
    </source>
</evidence>
<dbReference type="InterPro" id="IPR003593">
    <property type="entry name" value="AAA+_ATPase"/>
</dbReference>
<dbReference type="InterPro" id="IPR050206">
    <property type="entry name" value="FtsK/SpoIIIE/SftA"/>
</dbReference>
<evidence type="ECO:0000256" key="1">
    <source>
        <dbReference type="ARBA" id="ARBA00022741"/>
    </source>
</evidence>
<gene>
    <name evidence="6" type="ORF">CTKZ_19460</name>
</gene>
<dbReference type="RefSeq" id="WP_124342892.1">
    <property type="nucleotide sequence ID" value="NZ_BHYL01000142.1"/>
</dbReference>
<proteinExistence type="predicted"/>
<dbReference type="GO" id="GO:0003677">
    <property type="term" value="F:DNA binding"/>
    <property type="evidence" value="ECO:0007669"/>
    <property type="project" value="InterPro"/>
</dbReference>
<dbReference type="InterPro" id="IPR027417">
    <property type="entry name" value="P-loop_NTPase"/>
</dbReference>
<evidence type="ECO:0000256" key="2">
    <source>
        <dbReference type="ARBA" id="ARBA00022840"/>
    </source>
</evidence>
<keyword evidence="2 3" id="KW-0067">ATP-binding</keyword>
<feature type="binding site" evidence="3">
    <location>
        <begin position="1060"/>
        <end position="1067"/>
    </location>
    <ligand>
        <name>ATP</name>
        <dbReference type="ChEBI" id="CHEBI:30616"/>
    </ligand>
</feature>
<keyword evidence="6" id="KW-0131">Cell cycle</keyword>
<evidence type="ECO:0000256" key="3">
    <source>
        <dbReference type="PROSITE-ProRule" id="PRU00289"/>
    </source>
</evidence>
<dbReference type="SUPFAM" id="SSF52540">
    <property type="entry name" value="P-loop containing nucleoside triphosphate hydrolases"/>
    <property type="match status" value="2"/>
</dbReference>
<dbReference type="Proteomes" id="UP000288246">
    <property type="component" value="Unassembled WGS sequence"/>
</dbReference>
<dbReference type="GO" id="GO:0051301">
    <property type="term" value="P:cell division"/>
    <property type="evidence" value="ECO:0007669"/>
    <property type="project" value="UniProtKB-KW"/>
</dbReference>
<dbReference type="InterPro" id="IPR002543">
    <property type="entry name" value="FtsK_dom"/>
</dbReference>
<dbReference type="OrthoDB" id="9807790at2"/>
<dbReference type="PROSITE" id="PS50901">
    <property type="entry name" value="FTSK"/>
    <property type="match status" value="2"/>
</dbReference>
<dbReference type="Gene3D" id="3.40.50.300">
    <property type="entry name" value="P-loop containing nucleotide triphosphate hydrolases"/>
    <property type="match status" value="4"/>
</dbReference>
<keyword evidence="6" id="KW-0132">Cell division</keyword>
<comment type="caution">
    <text evidence="6">The sequence shown here is derived from an EMBL/GenBank/DDBJ whole genome shotgun (WGS) entry which is preliminary data.</text>
</comment>
<dbReference type="GO" id="GO:0005524">
    <property type="term" value="F:ATP binding"/>
    <property type="evidence" value="ECO:0007669"/>
    <property type="project" value="UniProtKB-UniRule"/>
</dbReference>
<sequence>MRLILSAALDAASEPVDVVLDCAPGARVRDVARAVARHTSGAHARVVPRGSGHLGVVEVQPWGQDAPPLWWRGRELDPDEPVETCPLRHGSVVGVGADPGDPWDEPLGTCEVRVVSGPGAGRVHRLGVGRHVIGSGASASVPVDGDVPPSAVVLEVGLDGSRTLHPEPSVLGVTRPAPARRRPLDGPIVVRRPDADAAPRTASKRYARRLADARRGLDGVVEVDPELDRPLVHVDRTVLDGPRPWRPGESLVVGDVVLETADVLPADASLSPSPAGATLDYNRPPRLLPPLRPTDFRLPAEPKSPDKLRFPLAMMVLPLVMGVAMYLFTKSPYGLVIMVLSPMMAVSNYVSSRGTRRTQHVEAVRTYAERTARIERQAYDALGEESAARRRELPDPASVLLFATGPRARLWERRRTDPDWMLARIGTADVQSEVSLHDPAREDHERERHWSAADVPVAVPLAAAGVTGVAGPADERRAVAAWMLAQVVTAHSPADVSVVVLTDGQGDDAWSWVRWLPHARRDAGPVAAVGNDEETTARRVAELLDLVERRRSAARGNGMRGEPVGAPVLVVLDGARRIRLLPGLVTLLREGPAVGVMFVCVDAQERQLPEECQAVVVVDGPRTTVSVAGRQPVDGVRADVVPRGWFERLGRSLAPIRDIGSEDLAATLVTSSRLLDVLELDPPRAEAVAQVWARGGRTTRAVIGETTDGPFTVDVRADGPHGLVAGTTGSGKSELLQTLIASLAVANRPDEMTFVLVDYKGGAAFKDCHHLPHTVGMVTDLDEHLTRRALDSLAAELRRREHQLAGAGAKDIEDYLAGRRPDDAPMPRLMIVIDEFAALVGELPDFVTGLVDIARRGRSLGVHLLLATQRPAGVVSAEIKSNTNLRIALRVTDKNDSQDVIESGDAAEIAPSLPGRAYARLGHSSLVAFQSSRVGGRPPGASGPADSVTLAPLTWGDVGRPPAVPPRAQQDDDDAPTDLAALVEAVRAAADLAGVAAPPPPWLPALSTTVTTADLTTQGGAALAARPLHLPYGLVDLPAEQRRDVATYDLDTAGNLAVVGAPRTGRSTVLRALAAAVAERVSPRDVHVYGLDFGNNALLPLVALPHTGAVVPRDQPDRVARLTRRLRAEISRRQQVLAEQSFADVAEQRAGVAPDDRLPYVLVLLDRWEGFIQAFEDYDGGALVDLWTQILQEGPGAGVKVVVSGDRSLLAGRVSTLTEDRVMLPMSDVGDYGAVGLAPREVPTNLPDGRAFRSQGSQELQVALLVEDTSGPAQVAELQRLAREATARHAADPRTPSAPAGQVPFRVDPLPARLTLAEAHALGGGLLGRTALPAGVGGDSLTLFGLDTEEHGPGVLVVGPRRSGRSTTLLTMGTSALERGWIVGIVTPRRSPLRDLADHPGVLGSLDLDASRDDITEMLAGLVPSGDTPTVLLVDDLELVGTDGPLADAIVAHLGALRDRPGLVVAAGSADELSSGYRGPAATMKKSRNGLLLAPSSPNDGDLFGLRLPRSALGAGVPGRGLLVAAGSWQLVQVPTP</sequence>
<evidence type="ECO:0000256" key="4">
    <source>
        <dbReference type="SAM" id="MobiDB-lite"/>
    </source>
</evidence>
<feature type="domain" description="FtsK" evidence="5">
    <location>
        <begin position="708"/>
        <end position="898"/>
    </location>
</feature>
<dbReference type="CDD" id="cd01127">
    <property type="entry name" value="TrwB_TraG_TraD_VirD4"/>
    <property type="match status" value="1"/>
</dbReference>
<feature type="region of interest" description="Disordered" evidence="4">
    <location>
        <begin position="954"/>
        <end position="974"/>
    </location>
</feature>
<dbReference type="EMBL" id="BHYL01000142">
    <property type="protein sequence ID" value="GCD20384.1"/>
    <property type="molecule type" value="Genomic_DNA"/>
</dbReference>
<name>A0A401V0K0_9CELL</name>
<dbReference type="Pfam" id="PF01580">
    <property type="entry name" value="FtsK_SpoIIIE"/>
    <property type="match status" value="2"/>
</dbReference>
<keyword evidence="7" id="KW-1185">Reference proteome</keyword>
<feature type="binding site" evidence="3">
    <location>
        <begin position="726"/>
        <end position="733"/>
    </location>
    <ligand>
        <name>ATP</name>
        <dbReference type="ChEBI" id="CHEBI:30616"/>
    </ligand>
</feature>
<evidence type="ECO:0000259" key="5">
    <source>
        <dbReference type="PROSITE" id="PS50901"/>
    </source>
</evidence>
<keyword evidence="1 3" id="KW-0547">Nucleotide-binding</keyword>
<protein>
    <submittedName>
        <fullName evidence="6">Cell division protein FtsK</fullName>
    </submittedName>
</protein>
<feature type="region of interest" description="Disordered" evidence="4">
    <location>
        <begin position="165"/>
        <end position="187"/>
    </location>
</feature>
<reference evidence="6 7" key="1">
    <citation type="submission" date="2018-11" db="EMBL/GenBank/DDBJ databases">
        <title>Draft genome sequence of Cellulomonas takizawaensis strain TKZ-21.</title>
        <authorList>
            <person name="Yamamura H."/>
            <person name="Hayashi T."/>
            <person name="Hamada M."/>
            <person name="Serisawa Y."/>
            <person name="Matsuyama K."/>
            <person name="Nakagawa Y."/>
            <person name="Otoguro M."/>
            <person name="Yanagida F."/>
            <person name="Hayakawa M."/>
        </authorList>
    </citation>
    <scope>NUCLEOTIDE SEQUENCE [LARGE SCALE GENOMIC DNA]</scope>
    <source>
        <strain evidence="6 7">TKZ-21</strain>
    </source>
</reference>
<dbReference type="PANTHER" id="PTHR22683:SF1">
    <property type="entry name" value="TYPE VII SECRETION SYSTEM PROTEIN ESSC"/>
    <property type="match status" value="1"/>
</dbReference>